<feature type="region of interest" description="Disordered" evidence="7">
    <location>
        <begin position="281"/>
        <end position="308"/>
    </location>
</feature>
<dbReference type="PANTHER" id="PTHR13018:SF26">
    <property type="entry name" value="DOMAIN PROTEIN, PUTATIVE (AFU_ORTHOLOGUE AFUA_5G10920)-RELATED"/>
    <property type="match status" value="1"/>
</dbReference>
<feature type="transmembrane region" description="Helical" evidence="8">
    <location>
        <begin position="419"/>
        <end position="444"/>
    </location>
</feature>
<feature type="domain" description="CSC1/OSCA1-like cytosolic" evidence="12">
    <location>
        <begin position="208"/>
        <end position="406"/>
    </location>
</feature>
<feature type="domain" description="10TM putative phosphate transporter extracellular tail" evidence="10">
    <location>
        <begin position="803"/>
        <end position="897"/>
    </location>
</feature>
<dbReference type="Pfam" id="PF13967">
    <property type="entry name" value="RSN1_TM"/>
    <property type="match status" value="1"/>
</dbReference>
<feature type="compositionally biased region" description="Basic and acidic residues" evidence="7">
    <location>
        <begin position="287"/>
        <end position="296"/>
    </location>
</feature>
<evidence type="ECO:0000259" key="12">
    <source>
        <dbReference type="Pfam" id="PF14703"/>
    </source>
</evidence>
<dbReference type="GO" id="GO:0005227">
    <property type="term" value="F:calcium-activated cation channel activity"/>
    <property type="evidence" value="ECO:0007669"/>
    <property type="project" value="InterPro"/>
</dbReference>
<dbReference type="InterPro" id="IPR032880">
    <property type="entry name" value="CSC1/OSCA1-like_N"/>
</dbReference>
<dbReference type="InterPro" id="IPR022257">
    <property type="entry name" value="PHM7_ext"/>
</dbReference>
<feature type="transmembrane region" description="Helical" evidence="8">
    <location>
        <begin position="464"/>
        <end position="485"/>
    </location>
</feature>
<dbReference type="PANTHER" id="PTHR13018">
    <property type="entry name" value="PROBABLE MEMBRANE PROTEIN DUF221-RELATED"/>
    <property type="match status" value="1"/>
</dbReference>
<dbReference type="Proteomes" id="UP001161757">
    <property type="component" value="Unassembled WGS sequence"/>
</dbReference>
<feature type="region of interest" description="Disordered" evidence="7">
    <location>
        <begin position="760"/>
        <end position="791"/>
    </location>
</feature>
<evidence type="ECO:0000259" key="11">
    <source>
        <dbReference type="Pfam" id="PF13967"/>
    </source>
</evidence>
<dbReference type="Pfam" id="PF02714">
    <property type="entry name" value="RSN1_7TM"/>
    <property type="match status" value="1"/>
</dbReference>
<feature type="transmembrane region" description="Helical" evidence="8">
    <location>
        <begin position="117"/>
        <end position="136"/>
    </location>
</feature>
<feature type="domain" description="CSC1/OSCA1-like 7TM region" evidence="9">
    <location>
        <begin position="417"/>
        <end position="690"/>
    </location>
</feature>
<dbReference type="AlphaFoldDB" id="A0AAN6ENJ2"/>
<feature type="region of interest" description="Disordered" evidence="7">
    <location>
        <begin position="11"/>
        <end position="34"/>
    </location>
</feature>
<dbReference type="Pfam" id="PF14703">
    <property type="entry name" value="PHM7_cyt"/>
    <property type="match status" value="1"/>
</dbReference>
<comment type="subcellular location">
    <subcellularLocation>
        <location evidence="1">Membrane</location>
        <topology evidence="1">Multi-pass membrane protein</topology>
    </subcellularLocation>
</comment>
<feature type="transmembrane region" description="Helical" evidence="8">
    <location>
        <begin position="633"/>
        <end position="651"/>
    </location>
</feature>
<keyword evidence="5 8" id="KW-1133">Transmembrane helix</keyword>
<feature type="compositionally biased region" description="Polar residues" evidence="7">
    <location>
        <begin position="12"/>
        <end position="34"/>
    </location>
</feature>
<keyword evidence="6 8" id="KW-0472">Membrane</keyword>
<gene>
    <name evidence="13" type="primary">PHM7_2</name>
    <name evidence="13" type="ORF">HRR80_007286</name>
</gene>
<evidence type="ECO:0000259" key="10">
    <source>
        <dbReference type="Pfam" id="PF12621"/>
    </source>
</evidence>
<reference evidence="13" key="1">
    <citation type="submission" date="2023-01" db="EMBL/GenBank/DDBJ databases">
        <title>Exophiala dermititidis isolated from Cystic Fibrosis Patient.</title>
        <authorList>
            <person name="Kurbessoian T."/>
            <person name="Crocker A."/>
            <person name="Murante D."/>
            <person name="Hogan D.A."/>
            <person name="Stajich J.E."/>
        </authorList>
    </citation>
    <scope>NUCLEOTIDE SEQUENCE</scope>
    <source>
        <strain evidence="13">Ex8</strain>
    </source>
</reference>
<proteinExistence type="inferred from homology"/>
<dbReference type="InterPro" id="IPR003864">
    <property type="entry name" value="CSC1/OSCA1-like_7TM"/>
</dbReference>
<keyword evidence="4 8" id="KW-0812">Transmembrane</keyword>
<feature type="transmembrane region" description="Helical" evidence="8">
    <location>
        <begin position="698"/>
        <end position="720"/>
    </location>
</feature>
<accession>A0AAN6ENJ2</accession>
<feature type="transmembrane region" description="Helical" evidence="8">
    <location>
        <begin position="558"/>
        <end position="587"/>
    </location>
</feature>
<evidence type="ECO:0000256" key="7">
    <source>
        <dbReference type="SAM" id="MobiDB-lite"/>
    </source>
</evidence>
<evidence type="ECO:0000256" key="3">
    <source>
        <dbReference type="ARBA" id="ARBA00022448"/>
    </source>
</evidence>
<name>A0AAN6ENJ2_EXODE</name>
<sequence>MDTIRTLLQIRQAPSTDPNDDQNIGSSRDSDPSLSGLVSTLVPTLLISVAYFAIFLLLRTRFPRQYAPRTYLGALRPQERTPSPPSSLLGWIPFMRRLPDEYVLQHNSLDGYFLLRYLKISVVICFVGCCITWPILFPVNATGHAGQTQLNILSFSNIQDKNRYYAHALVAWVLIAFIFFLVTREMIYFINLRQAYLLSPLYASRMSSRTVLFQAVPDDYADEGKIRKMFGEELKNIWIASDAKELSKMVEERQKLCIKLETAETKLIKLANDARLKALKANPSYNHDQDRQRLDQDDGYSTEPGSAAARWVRPQDRPTHRLKPLIGKKVDTINWCRQEIARLNPLIEAAQTEYRSGQARAKNAVFVEFWNQTQAQAAFQMVAHHQPLHMSPRVVGLSPDEVVWSNLGITWKTRTTRNIVSLAFVTAMIIFWSIPTAVVGSISQISYLTKVAPFLKFINDCPKIILGVITNLLPVVMLSLLISLVPPIMKFMAKIAGKPTLSLIELRCHESFFWFQIVQVFLVTTMTSAASAAVPQIIKEPGTVTNLLAENLPLSSNFYISYFILQGLVFSSGQLLRITGLIVFNALSKFLDKTPRKMYNRWSSLSSVGWGTTFPIIEMMTVISITYSAIAPLMLGFATIGLGLFYFAYRYNLLFVDSSVIDTKGLVYAKALQHTLVGCYLAVLCLIGLFGIRAAPGPLVLMVVLLVIMVLYHISMTSAVDPLLHYLPRSLEIEEAALLEETGSSSPDAGADGHGYAEKNVAVKDGPGQTKVSMASSRSDKNKSGGAGTNGKGGGLLSKFKKFFRPDVYASYAVLRKLVPHDFVEIRYSPEIERDAYQDPAVNAAPPLLWVPHDDMGVSRQECLHTNTVTPMTDEGAFFDEKGKIVWDEEASGGRPPIFEEKIYY</sequence>
<dbReference type="InterPro" id="IPR045122">
    <property type="entry name" value="Csc1-like"/>
</dbReference>
<feature type="domain" description="CSC1/OSCA1-like N-terminal transmembrane" evidence="11">
    <location>
        <begin position="37"/>
        <end position="185"/>
    </location>
</feature>
<keyword evidence="3" id="KW-0813">Transport</keyword>
<comment type="caution">
    <text evidence="13">The sequence shown here is derived from an EMBL/GenBank/DDBJ whole genome shotgun (WGS) entry which is preliminary data.</text>
</comment>
<evidence type="ECO:0000256" key="8">
    <source>
        <dbReference type="SAM" id="Phobius"/>
    </source>
</evidence>
<evidence type="ECO:0000256" key="4">
    <source>
        <dbReference type="ARBA" id="ARBA00022692"/>
    </source>
</evidence>
<evidence type="ECO:0000256" key="5">
    <source>
        <dbReference type="ARBA" id="ARBA00022989"/>
    </source>
</evidence>
<evidence type="ECO:0000256" key="6">
    <source>
        <dbReference type="ARBA" id="ARBA00023136"/>
    </source>
</evidence>
<feature type="transmembrane region" description="Helical" evidence="8">
    <location>
        <begin position="671"/>
        <end position="692"/>
    </location>
</feature>
<dbReference type="Pfam" id="PF12621">
    <property type="entry name" value="PHM7_ext"/>
    <property type="match status" value="1"/>
</dbReference>
<dbReference type="EMBL" id="JAJGCB010000017">
    <property type="protein sequence ID" value="KAJ8988655.1"/>
    <property type="molecule type" value="Genomic_DNA"/>
</dbReference>
<comment type="similarity">
    <text evidence="2">Belongs to the CSC1 (TC 1.A.17) family.</text>
</comment>
<protein>
    <submittedName>
        <fullName evidence="13">Phosphate metabolism protein 7</fullName>
    </submittedName>
</protein>
<feature type="transmembrane region" description="Helical" evidence="8">
    <location>
        <begin position="164"/>
        <end position="183"/>
    </location>
</feature>
<dbReference type="GO" id="GO:0005886">
    <property type="term" value="C:plasma membrane"/>
    <property type="evidence" value="ECO:0007669"/>
    <property type="project" value="TreeGrafter"/>
</dbReference>
<evidence type="ECO:0000256" key="2">
    <source>
        <dbReference type="ARBA" id="ARBA00007779"/>
    </source>
</evidence>
<evidence type="ECO:0000313" key="13">
    <source>
        <dbReference type="EMBL" id="KAJ8988655.1"/>
    </source>
</evidence>
<dbReference type="InterPro" id="IPR027815">
    <property type="entry name" value="CSC1/OSCA1-like_cyt"/>
</dbReference>
<organism evidence="13 14">
    <name type="scientific">Exophiala dermatitidis</name>
    <name type="common">Black yeast-like fungus</name>
    <name type="synonym">Wangiella dermatitidis</name>
    <dbReference type="NCBI Taxonomy" id="5970"/>
    <lineage>
        <taxon>Eukaryota</taxon>
        <taxon>Fungi</taxon>
        <taxon>Dikarya</taxon>
        <taxon>Ascomycota</taxon>
        <taxon>Pezizomycotina</taxon>
        <taxon>Eurotiomycetes</taxon>
        <taxon>Chaetothyriomycetidae</taxon>
        <taxon>Chaetothyriales</taxon>
        <taxon>Herpotrichiellaceae</taxon>
        <taxon>Exophiala</taxon>
    </lineage>
</organism>
<feature type="transmembrane region" description="Helical" evidence="8">
    <location>
        <begin position="512"/>
        <end position="538"/>
    </location>
</feature>
<evidence type="ECO:0000256" key="1">
    <source>
        <dbReference type="ARBA" id="ARBA00004141"/>
    </source>
</evidence>
<feature type="transmembrane region" description="Helical" evidence="8">
    <location>
        <begin position="37"/>
        <end position="58"/>
    </location>
</feature>
<evidence type="ECO:0000313" key="14">
    <source>
        <dbReference type="Proteomes" id="UP001161757"/>
    </source>
</evidence>
<evidence type="ECO:0000259" key="9">
    <source>
        <dbReference type="Pfam" id="PF02714"/>
    </source>
</evidence>